<sequence>MTGPSHPFPTPDLPYYPWLSGLNQHEDEKTLLHPNDLPRIDPWAIDPPRPEPLVPELPLTELRQLGGYQEPVAADVAPHHRTPRGSDLGRAASATGRPHFARNVNGTEVCGQDGDPWPCSGAAPLSTGGAL</sequence>
<evidence type="ECO:0000313" key="2">
    <source>
        <dbReference type="EMBL" id="ROP40707.1"/>
    </source>
</evidence>
<proteinExistence type="predicted"/>
<reference evidence="2 3" key="1">
    <citation type="submission" date="2018-11" db="EMBL/GenBank/DDBJ databases">
        <title>Sequencing the genomes of 1000 actinobacteria strains.</title>
        <authorList>
            <person name="Klenk H.-P."/>
        </authorList>
    </citation>
    <scope>NUCLEOTIDE SEQUENCE [LARGE SCALE GENOMIC DNA]</scope>
    <source>
        <strain evidence="2 3">DSM 44231</strain>
    </source>
</reference>
<dbReference type="AlphaFoldDB" id="A0A3N1HDY2"/>
<organism evidence="2 3">
    <name type="scientific">Saccharothrix texasensis</name>
    <dbReference type="NCBI Taxonomy" id="103734"/>
    <lineage>
        <taxon>Bacteria</taxon>
        <taxon>Bacillati</taxon>
        <taxon>Actinomycetota</taxon>
        <taxon>Actinomycetes</taxon>
        <taxon>Pseudonocardiales</taxon>
        <taxon>Pseudonocardiaceae</taxon>
        <taxon>Saccharothrix</taxon>
    </lineage>
</organism>
<dbReference type="EMBL" id="RJKM01000001">
    <property type="protein sequence ID" value="ROP40707.1"/>
    <property type="molecule type" value="Genomic_DNA"/>
</dbReference>
<dbReference type="RefSeq" id="WP_123745963.1">
    <property type="nucleotide sequence ID" value="NZ_RJKM01000001.1"/>
</dbReference>
<accession>A0A3N1HDY2</accession>
<comment type="caution">
    <text evidence="2">The sequence shown here is derived from an EMBL/GenBank/DDBJ whole genome shotgun (WGS) entry which is preliminary data.</text>
</comment>
<name>A0A3N1HDY2_9PSEU</name>
<gene>
    <name evidence="2" type="ORF">EDD40_6124</name>
</gene>
<keyword evidence="3" id="KW-1185">Reference proteome</keyword>
<protein>
    <submittedName>
        <fullName evidence="2">Uncharacterized protein</fullName>
    </submittedName>
</protein>
<evidence type="ECO:0000256" key="1">
    <source>
        <dbReference type="SAM" id="MobiDB-lite"/>
    </source>
</evidence>
<dbReference type="Proteomes" id="UP000268727">
    <property type="component" value="Unassembled WGS sequence"/>
</dbReference>
<feature type="region of interest" description="Disordered" evidence="1">
    <location>
        <begin position="71"/>
        <end position="131"/>
    </location>
</feature>
<evidence type="ECO:0000313" key="3">
    <source>
        <dbReference type="Proteomes" id="UP000268727"/>
    </source>
</evidence>